<name>A0A919PPT1_9ACTN</name>
<feature type="transmembrane region" description="Helical" evidence="1">
    <location>
        <begin position="84"/>
        <end position="103"/>
    </location>
</feature>
<organism evidence="2 3">
    <name type="scientific">Dactylosporangium siamense</name>
    <dbReference type="NCBI Taxonomy" id="685454"/>
    <lineage>
        <taxon>Bacteria</taxon>
        <taxon>Bacillati</taxon>
        <taxon>Actinomycetota</taxon>
        <taxon>Actinomycetes</taxon>
        <taxon>Micromonosporales</taxon>
        <taxon>Micromonosporaceae</taxon>
        <taxon>Dactylosporangium</taxon>
    </lineage>
</organism>
<feature type="transmembrane region" description="Helical" evidence="1">
    <location>
        <begin position="176"/>
        <end position="201"/>
    </location>
</feature>
<keyword evidence="3" id="KW-1185">Reference proteome</keyword>
<evidence type="ECO:0000313" key="2">
    <source>
        <dbReference type="EMBL" id="GIG47909.1"/>
    </source>
</evidence>
<feature type="transmembrane region" description="Helical" evidence="1">
    <location>
        <begin position="207"/>
        <end position="228"/>
    </location>
</feature>
<evidence type="ECO:0000256" key="1">
    <source>
        <dbReference type="SAM" id="Phobius"/>
    </source>
</evidence>
<dbReference type="RefSeq" id="WP_203849627.1">
    <property type="nucleotide sequence ID" value="NZ_BAAAVW010000021.1"/>
</dbReference>
<feature type="transmembrane region" description="Helical" evidence="1">
    <location>
        <begin position="147"/>
        <end position="169"/>
    </location>
</feature>
<keyword evidence="1" id="KW-0812">Transmembrane</keyword>
<comment type="caution">
    <text evidence="2">The sequence shown here is derived from an EMBL/GenBank/DDBJ whole genome shotgun (WGS) entry which is preliminary data.</text>
</comment>
<gene>
    <name evidence="2" type="ORF">Dsi01nite_059500</name>
</gene>
<dbReference type="Proteomes" id="UP000660611">
    <property type="component" value="Unassembled WGS sequence"/>
</dbReference>
<feature type="transmembrane region" description="Helical" evidence="1">
    <location>
        <begin position="32"/>
        <end position="50"/>
    </location>
</feature>
<proteinExistence type="predicted"/>
<accession>A0A919PPT1</accession>
<keyword evidence="1" id="KW-0472">Membrane</keyword>
<protein>
    <submittedName>
        <fullName evidence="2">Uncharacterized protein</fullName>
    </submittedName>
</protein>
<reference evidence="2" key="1">
    <citation type="submission" date="2021-01" db="EMBL/GenBank/DDBJ databases">
        <title>Whole genome shotgun sequence of Dactylosporangium siamense NBRC 106093.</title>
        <authorList>
            <person name="Komaki H."/>
            <person name="Tamura T."/>
        </authorList>
    </citation>
    <scope>NUCLEOTIDE SEQUENCE</scope>
    <source>
        <strain evidence="2">NBRC 106093</strain>
    </source>
</reference>
<evidence type="ECO:0000313" key="3">
    <source>
        <dbReference type="Proteomes" id="UP000660611"/>
    </source>
</evidence>
<dbReference type="AlphaFoldDB" id="A0A919PPT1"/>
<dbReference type="EMBL" id="BONQ01000090">
    <property type="protein sequence ID" value="GIG47909.1"/>
    <property type="molecule type" value="Genomic_DNA"/>
</dbReference>
<sequence length="233" mass="25345">MTTDSAPAAGDPRRLLADVRALARRVRVDQRVTWVALLVLAAVTFAAIPIDYYGLDVRCEPGAAADLVRPADASVCTTWRRGAVFYWPPALLLAYTAIAVCYVRVARARGLGTRVLPYAITGGALTVGFAAAWILARLFLGPHQFPYWVLLLDRLTAPWGTIGVALLVLARLERNVALLVFTLGYLAVVLVPVTFGVHFAWADRTEFLPAQVINGTVLLLGAIGFAVARRRHR</sequence>
<feature type="transmembrane region" description="Helical" evidence="1">
    <location>
        <begin position="115"/>
        <end position="135"/>
    </location>
</feature>
<keyword evidence="1" id="KW-1133">Transmembrane helix</keyword>